<dbReference type="eggNOG" id="KOG1186">
    <property type="taxonomic scope" value="Eukaryota"/>
</dbReference>
<dbReference type="GO" id="GO:0009753">
    <property type="term" value="P:response to jasmonic acid"/>
    <property type="evidence" value="ECO:0007669"/>
    <property type="project" value="UniProtKB-ARBA"/>
</dbReference>
<feature type="transmembrane region" description="Helical" evidence="12">
    <location>
        <begin position="7"/>
        <end position="28"/>
    </location>
</feature>
<keyword evidence="6 11" id="KW-0560">Oxidoreductase</keyword>
<dbReference type="Gramene" id="ESR33150">
    <property type="protein sequence ID" value="ESR33150"/>
    <property type="gene ID" value="CICLE_v10004473mg"/>
</dbReference>
<dbReference type="FunFam" id="2.70.98.20:FF:000004">
    <property type="entry name" value="Amine oxidase"/>
    <property type="match status" value="1"/>
</dbReference>
<dbReference type="Pfam" id="PF02727">
    <property type="entry name" value="Cu_amine_oxidN2"/>
    <property type="match status" value="1"/>
</dbReference>
<keyword evidence="5 9" id="KW-0801">TPQ</keyword>
<dbReference type="OMA" id="VMPCEVF"/>
<keyword evidence="8" id="KW-1015">Disulfide bond</keyword>
<feature type="active site" description="Proton acceptor" evidence="9">
    <location>
        <position position="332"/>
    </location>
</feature>
<evidence type="ECO:0000256" key="9">
    <source>
        <dbReference type="PIRSR" id="PIRSR600269-50"/>
    </source>
</evidence>
<comment type="cofactor">
    <cofactor evidence="11">
        <name>Cu cation</name>
        <dbReference type="ChEBI" id="CHEBI:23378"/>
    </cofactor>
    <text evidence="11">Contains 1 topaquinone per subunit.</text>
</comment>
<comment type="similarity">
    <text evidence="2 11">Belongs to the copper/topaquinone oxidase family.</text>
</comment>
<protein>
    <recommendedName>
        <fullName evidence="11">Amine oxidase</fullName>
        <ecNumber evidence="11">1.4.3.-</ecNumber>
    </recommendedName>
</protein>
<keyword evidence="4 11" id="KW-0479">Metal-binding</keyword>
<sequence length="678" mass="77902">MEQNKKMAAAPSQTILFIILLHIFYIFVPSHQYHPLDSLTPSEFSQIRSIVTKAYPESSTHKLTFQYVGLEEPSKQTVISWVKNETTTNPPRQAFVIARIDHQTHELIVDLSLQEIASKRIYSGYGYPMFTFEDQENADKLAFTYPPFVASIRRRGLKLEEVVCESFSVGWYGAEEEEGKNKKRIVKVMCYYMNGTVNLFMRPIEGISMTVDLDEMKIIGFQDRVTVPVPKADETEFRESKIKPPFRQSLKAITVVQPDGPSFTIDGHMIRWADWEFHLSFDVRAGMIISLASIYDLEKQQSRRVLYKGHVSEMFVPYMDLTEEWQRRTFFDAGEYGYGLCSMTLEPLRDCPPNAVFMDAYFSKQDGMPRKIPKAFCIFERYAGDIMWRHTEATIPGKTVREVRQDVSLVVRTVSTFGNYDYVNDWEFKQSGSIKVTVGLTGMVQVRGTTYTHKDHMEEDVYGTLVAENSIAIHHDHFLTYRLDLDVDGDANSFVKSKLRTTRVNDRRSSRKSYWTVDSKTAKTESDARIKLGSEPAELLFVNPNKKTKMGNLIGYRLIPEGVTGALLSSDDHPQIRAAFTNYNVWVTAYNKSEKWAGGLYADQSHGDDTLAVWSNRNRSIENKDIVLWYTLGFHHVPYQEDFPVMPTLNGGFELRPSNFFESNPVLKVKQPKEEYSP</sequence>
<evidence type="ECO:0000256" key="11">
    <source>
        <dbReference type="RuleBase" id="RU000672"/>
    </source>
</evidence>
<dbReference type="GO" id="GO:0005507">
    <property type="term" value="F:copper ion binding"/>
    <property type="evidence" value="ECO:0007669"/>
    <property type="project" value="InterPro"/>
</dbReference>
<evidence type="ECO:0000313" key="16">
    <source>
        <dbReference type="EMBL" id="ESR33150.1"/>
    </source>
</evidence>
<dbReference type="OrthoDB" id="5379943at2759"/>
<evidence type="ECO:0000256" key="2">
    <source>
        <dbReference type="ARBA" id="ARBA00007983"/>
    </source>
</evidence>
<evidence type="ECO:0000259" key="14">
    <source>
        <dbReference type="Pfam" id="PF02727"/>
    </source>
</evidence>
<dbReference type="InterPro" id="IPR016182">
    <property type="entry name" value="Cu_amine_oxidase_N-reg"/>
</dbReference>
<feature type="domain" description="Copper amine oxidase N3-terminal" evidence="15">
    <location>
        <begin position="128"/>
        <end position="229"/>
    </location>
</feature>
<dbReference type="FunFam" id="3.10.450.40:FF:000012">
    <property type="entry name" value="Amine oxidase"/>
    <property type="match status" value="1"/>
</dbReference>
<dbReference type="EC" id="1.4.3.-" evidence="11"/>
<evidence type="ECO:0000313" key="17">
    <source>
        <dbReference type="Proteomes" id="UP000030687"/>
    </source>
</evidence>
<dbReference type="STRING" id="85681.V4S320"/>
<dbReference type="InterPro" id="IPR049948">
    <property type="entry name" value="Cu_Am_ox_TPQ-bd"/>
</dbReference>
<dbReference type="GO" id="GO:0009611">
    <property type="term" value="P:response to wounding"/>
    <property type="evidence" value="ECO:0007669"/>
    <property type="project" value="UniProtKB-ARBA"/>
</dbReference>
<evidence type="ECO:0000259" key="13">
    <source>
        <dbReference type="Pfam" id="PF01179"/>
    </source>
</evidence>
<accession>V4S320</accession>
<dbReference type="GO" id="GO:0009737">
    <property type="term" value="P:response to abscisic acid"/>
    <property type="evidence" value="ECO:0007669"/>
    <property type="project" value="UniProtKB-ARBA"/>
</dbReference>
<dbReference type="PANTHER" id="PTHR10638">
    <property type="entry name" value="COPPER AMINE OXIDASE"/>
    <property type="match status" value="1"/>
</dbReference>
<organism evidence="16 17">
    <name type="scientific">Citrus clementina</name>
    <name type="common">Clementine</name>
    <name type="synonym">Citrus deliciosa x Citrus sinensis</name>
    <dbReference type="NCBI Taxonomy" id="85681"/>
    <lineage>
        <taxon>Eukaryota</taxon>
        <taxon>Viridiplantae</taxon>
        <taxon>Streptophyta</taxon>
        <taxon>Embryophyta</taxon>
        <taxon>Tracheophyta</taxon>
        <taxon>Spermatophyta</taxon>
        <taxon>Magnoliopsida</taxon>
        <taxon>eudicotyledons</taxon>
        <taxon>Gunneridae</taxon>
        <taxon>Pentapetalae</taxon>
        <taxon>rosids</taxon>
        <taxon>malvids</taxon>
        <taxon>Sapindales</taxon>
        <taxon>Rutaceae</taxon>
        <taxon>Aurantioideae</taxon>
        <taxon>Citrus</taxon>
    </lineage>
</organism>
<dbReference type="Pfam" id="PF02728">
    <property type="entry name" value="Cu_amine_oxidN3"/>
    <property type="match status" value="1"/>
</dbReference>
<dbReference type="Gene3D" id="2.70.98.20">
    <property type="entry name" value="Copper amine oxidase, catalytic domain"/>
    <property type="match status" value="1"/>
</dbReference>
<dbReference type="SUPFAM" id="SSF49998">
    <property type="entry name" value="Amine oxidase catalytic domain"/>
    <property type="match status" value="1"/>
</dbReference>
<keyword evidence="12" id="KW-1133">Transmembrane helix</keyword>
<feature type="active site" description="Schiff-base intermediate with substrate; via topaquinone" evidence="9">
    <location>
        <position position="420"/>
    </location>
</feature>
<comment type="subunit">
    <text evidence="3">Homodimer.</text>
</comment>
<proteinExistence type="inferred from homology"/>
<evidence type="ECO:0000256" key="8">
    <source>
        <dbReference type="ARBA" id="ARBA00023157"/>
    </source>
</evidence>
<evidence type="ECO:0000256" key="5">
    <source>
        <dbReference type="ARBA" id="ARBA00022772"/>
    </source>
</evidence>
<dbReference type="InParanoid" id="V4S320"/>
<dbReference type="InterPro" id="IPR049947">
    <property type="entry name" value="Cu_Am_Ox_Cu-bd"/>
</dbReference>
<dbReference type="InterPro" id="IPR000269">
    <property type="entry name" value="Cu_amine_oxidase"/>
</dbReference>
<evidence type="ECO:0000256" key="7">
    <source>
        <dbReference type="ARBA" id="ARBA00023008"/>
    </source>
</evidence>
<comment type="PTM">
    <text evidence="10 11">Topaquinone (TPQ) is generated by copper-dependent autoxidation of a specific tyrosyl residue.</text>
</comment>
<dbReference type="EMBL" id="KI537036">
    <property type="protein sequence ID" value="ESR33150.1"/>
    <property type="molecule type" value="Genomic_DNA"/>
</dbReference>
<evidence type="ECO:0000256" key="1">
    <source>
        <dbReference type="ARBA" id="ARBA00001935"/>
    </source>
</evidence>
<dbReference type="Pfam" id="PF01179">
    <property type="entry name" value="Cu_amine_oxid"/>
    <property type="match status" value="1"/>
</dbReference>
<dbReference type="GO" id="GO:0009308">
    <property type="term" value="P:amine metabolic process"/>
    <property type="evidence" value="ECO:0007669"/>
    <property type="project" value="UniProtKB-UniRule"/>
</dbReference>
<dbReference type="FunFam" id="3.10.450.40:FF:000005">
    <property type="entry name" value="Amine oxidase"/>
    <property type="match status" value="1"/>
</dbReference>
<comment type="cofactor">
    <cofactor evidence="1">
        <name>Cu cation</name>
        <dbReference type="ChEBI" id="CHEBI:23378"/>
    </cofactor>
</comment>
<dbReference type="PROSITE" id="PS01165">
    <property type="entry name" value="COPPER_AMINE_OXID_2"/>
    <property type="match status" value="1"/>
</dbReference>
<dbReference type="GO" id="GO:0048038">
    <property type="term" value="F:quinone binding"/>
    <property type="evidence" value="ECO:0007669"/>
    <property type="project" value="InterPro"/>
</dbReference>
<dbReference type="InterPro" id="IPR015802">
    <property type="entry name" value="Cu_amine_oxidase_N3"/>
</dbReference>
<dbReference type="InterPro" id="IPR015800">
    <property type="entry name" value="Cu_amine_oxidase_N2"/>
</dbReference>
<dbReference type="GO" id="GO:0008131">
    <property type="term" value="F:primary methylamine oxidase activity"/>
    <property type="evidence" value="ECO:0007669"/>
    <property type="project" value="InterPro"/>
</dbReference>
<dbReference type="Proteomes" id="UP000030687">
    <property type="component" value="Unassembled WGS sequence"/>
</dbReference>
<name>V4S320_CITCL</name>
<dbReference type="InterPro" id="IPR015798">
    <property type="entry name" value="Cu_amine_oxidase_C"/>
</dbReference>
<dbReference type="GO" id="GO:0009751">
    <property type="term" value="P:response to salicylic acid"/>
    <property type="evidence" value="ECO:0007669"/>
    <property type="project" value="UniProtKB-ARBA"/>
</dbReference>
<evidence type="ECO:0000256" key="10">
    <source>
        <dbReference type="PIRSR" id="PIRSR600269-51"/>
    </source>
</evidence>
<dbReference type="AlphaFoldDB" id="V4S320"/>
<dbReference type="PANTHER" id="PTHR10638:SF71">
    <property type="entry name" value="AMINE OXIDASE"/>
    <property type="match status" value="1"/>
</dbReference>
<dbReference type="Gene3D" id="3.10.450.40">
    <property type="match status" value="2"/>
</dbReference>
<evidence type="ECO:0000256" key="3">
    <source>
        <dbReference type="ARBA" id="ARBA00011738"/>
    </source>
</evidence>
<keyword evidence="17" id="KW-1185">Reference proteome</keyword>
<reference evidence="16 17" key="1">
    <citation type="submission" date="2013-10" db="EMBL/GenBank/DDBJ databases">
        <authorList>
            <consortium name="International Citrus Genome Consortium"/>
            <person name="Jenkins J."/>
            <person name="Schmutz J."/>
            <person name="Prochnik S."/>
            <person name="Rokhsar D."/>
            <person name="Gmitter F."/>
            <person name="Ollitrault P."/>
            <person name="Machado M."/>
            <person name="Talon M."/>
            <person name="Wincker P."/>
            <person name="Jaillon O."/>
            <person name="Morgante M."/>
        </authorList>
    </citation>
    <scope>NUCLEOTIDE SEQUENCE</scope>
    <source>
        <strain evidence="17">cv. Clemenules</strain>
    </source>
</reference>
<dbReference type="GO" id="GO:0009733">
    <property type="term" value="P:response to auxin"/>
    <property type="evidence" value="ECO:0007669"/>
    <property type="project" value="UniProtKB-ARBA"/>
</dbReference>
<dbReference type="GO" id="GO:0009414">
    <property type="term" value="P:response to water deprivation"/>
    <property type="evidence" value="ECO:0007669"/>
    <property type="project" value="UniProtKB-ARBA"/>
</dbReference>
<dbReference type="GO" id="GO:0052595">
    <property type="term" value="F:aliphatic amine oxidase activity"/>
    <property type="evidence" value="ECO:0007669"/>
    <property type="project" value="UniProtKB-ARBA"/>
</dbReference>
<keyword evidence="7 11" id="KW-0186">Copper</keyword>
<evidence type="ECO:0000256" key="6">
    <source>
        <dbReference type="ARBA" id="ARBA00023002"/>
    </source>
</evidence>
<evidence type="ECO:0000256" key="12">
    <source>
        <dbReference type="SAM" id="Phobius"/>
    </source>
</evidence>
<feature type="domain" description="Copper amine oxidase N2-terminal" evidence="14">
    <location>
        <begin position="34"/>
        <end position="121"/>
    </location>
</feature>
<dbReference type="SUPFAM" id="SSF54416">
    <property type="entry name" value="Amine oxidase N-terminal region"/>
    <property type="match status" value="2"/>
</dbReference>
<feature type="modified residue" description="2',4',5'-topaquinone" evidence="10">
    <location>
        <position position="420"/>
    </location>
</feature>
<evidence type="ECO:0000259" key="15">
    <source>
        <dbReference type="Pfam" id="PF02728"/>
    </source>
</evidence>
<keyword evidence="12" id="KW-0812">Transmembrane</keyword>
<feature type="domain" description="Copper amine oxidase catalytic" evidence="13">
    <location>
        <begin position="254"/>
        <end position="667"/>
    </location>
</feature>
<evidence type="ECO:0000256" key="4">
    <source>
        <dbReference type="ARBA" id="ARBA00022723"/>
    </source>
</evidence>
<dbReference type="InterPro" id="IPR036460">
    <property type="entry name" value="Cu_amine_oxidase_C_sf"/>
</dbReference>
<gene>
    <name evidence="16" type="ORF">CICLE_v10004473mg</name>
</gene>
<dbReference type="PROSITE" id="PS01164">
    <property type="entry name" value="COPPER_AMINE_OXID_1"/>
    <property type="match status" value="1"/>
</dbReference>
<keyword evidence="12" id="KW-0472">Membrane</keyword>
<dbReference type="GO" id="GO:1904585">
    <property type="term" value="P:response to putrescine"/>
    <property type="evidence" value="ECO:0007669"/>
    <property type="project" value="UniProtKB-ARBA"/>
</dbReference>
<dbReference type="KEGG" id="cic:CICLE_v10004473mg"/>